<organism evidence="2 3">
    <name type="scientific">Synechococcus phage S-CAM8</name>
    <dbReference type="NCBI Taxonomy" id="754038"/>
    <lineage>
        <taxon>Viruses</taxon>
        <taxon>Duplodnaviria</taxon>
        <taxon>Heunggongvirae</taxon>
        <taxon>Uroviricota</taxon>
        <taxon>Caudoviricetes</taxon>
        <taxon>Pantevenvirales</taxon>
        <taxon>Kyanoviridae</taxon>
        <taxon>Neritesvirus</taxon>
        <taxon>Neritesvirus scam8</taxon>
    </lineage>
</organism>
<protein>
    <submittedName>
        <fullName evidence="2">Uncharacterized protein</fullName>
    </submittedName>
</protein>
<keyword evidence="1" id="KW-1133">Transmembrane helix</keyword>
<keyword evidence="3" id="KW-1185">Reference proteome</keyword>
<proteinExistence type="predicted"/>
<dbReference type="EMBL" id="HQ634178">
    <property type="protein sequence ID" value="AGN33898.1"/>
    <property type="molecule type" value="Genomic_DNA"/>
</dbReference>
<sequence length="71" mass="7901">MKIDTVGRVIGSFLVVTAYFIILHVNLSLGVIMQFVGDAISVPFFIRTKSWDVVIMLTFLLIISSTKLLPT</sequence>
<evidence type="ECO:0000313" key="2">
    <source>
        <dbReference type="EMBL" id="AGN33898.1"/>
    </source>
</evidence>
<keyword evidence="1" id="KW-0472">Membrane</keyword>
<dbReference type="RefSeq" id="YP_008125591.1">
    <property type="nucleotide sequence ID" value="NC_021530.1"/>
</dbReference>
<dbReference type="OrthoDB" id="22709at10239"/>
<dbReference type="KEGG" id="vg:16045274"/>
<feature type="transmembrane region" description="Helical" evidence="1">
    <location>
        <begin position="53"/>
        <end position="70"/>
    </location>
</feature>
<name>R9TM07_9CAUD</name>
<feature type="transmembrane region" description="Helical" evidence="1">
    <location>
        <begin position="12"/>
        <end position="33"/>
    </location>
</feature>
<dbReference type="GeneID" id="16045274"/>
<reference evidence="2 3" key="1">
    <citation type="submission" date="2010-11" db="EMBL/GenBank/DDBJ databases">
        <title>The Genome Sequence of Synechococcus phage S-CAM8 0608BI06.</title>
        <authorList>
            <consortium name="The Broad Institute Genome Sequencing Platform"/>
            <person name="Henn M.R."/>
            <person name="Martiny J."/>
            <person name="Weihe C."/>
            <person name="Levin J."/>
            <person name="Malboeuf C."/>
            <person name="Casali M."/>
            <person name="Russ C."/>
            <person name="Lennon N."/>
            <person name="Chapman S.B."/>
            <person name="Erlich R."/>
            <person name="Young S.K."/>
            <person name="Yandava C."/>
            <person name="Zeng Q."/>
            <person name="Alvarado L."/>
            <person name="Anderson S."/>
            <person name="Berlin A."/>
            <person name="Chen Z."/>
            <person name="Freedman E."/>
            <person name="Gellesch M."/>
            <person name="Goldberg J."/>
            <person name="Green L."/>
            <person name="Griggs A."/>
            <person name="Gujja S."/>
            <person name="Heilman E.R."/>
            <person name="Heiman D."/>
            <person name="Hollinger A."/>
            <person name="Howarth C."/>
            <person name="Larson L."/>
            <person name="Mehta T."/>
            <person name="Pearson M."/>
            <person name="Roberts A."/>
            <person name="Ryan E."/>
            <person name="Saif S."/>
            <person name="Shea T."/>
            <person name="Shenoy N."/>
            <person name="Sisk P."/>
            <person name="Stolte C."/>
            <person name="Sykes S."/>
            <person name="White J."/>
            <person name="Haas B."/>
            <person name="Nusbaum C."/>
            <person name="Birren B."/>
        </authorList>
    </citation>
    <scope>NUCLEOTIDE SEQUENCE [LARGE SCALE GENOMIC DNA]</scope>
    <source>
        <strain evidence="2">S-CAM8 06008BI06</strain>
    </source>
</reference>
<evidence type="ECO:0000256" key="1">
    <source>
        <dbReference type="SAM" id="Phobius"/>
    </source>
</evidence>
<evidence type="ECO:0000313" key="3">
    <source>
        <dbReference type="Proteomes" id="UP000014318"/>
    </source>
</evidence>
<accession>R9TM07</accession>
<gene>
    <name evidence="2" type="ORF">SXCG_00026</name>
</gene>
<dbReference type="Proteomes" id="UP000014318">
    <property type="component" value="Segment"/>
</dbReference>
<keyword evidence="1" id="KW-0812">Transmembrane</keyword>